<keyword evidence="5" id="KW-0378">Hydrolase</keyword>
<name>A0A0A2HDT1_CLOBO</name>
<gene>
    <name evidence="3" type="ORF">EXM69_19565</name>
    <name evidence="4" type="ORF">FCV25_15920</name>
    <name evidence="5" type="ORF">JQS73_03060</name>
</gene>
<feature type="domain" description="Phosphodiester glycosidase" evidence="2">
    <location>
        <begin position="149"/>
        <end position="332"/>
    </location>
</feature>
<reference evidence="5 8" key="1">
    <citation type="journal article" date="2014" name="J. Infect. Dis.">
        <title>Molecular characterization of a novel botulinum neurotoxin type H gene.</title>
        <authorList>
            <person name="Dover N."/>
            <person name="Barash J.R."/>
            <person name="Hill K.K."/>
            <person name="Xie G."/>
            <person name="Arnon S.S."/>
        </authorList>
    </citation>
    <scope>NUCLEOTIDE SEQUENCE [LARGE SCALE GENOMIC DNA]</scope>
    <source>
        <strain evidence="5 8">IBCA10-7060</strain>
    </source>
</reference>
<dbReference type="Proteomes" id="UP000663464">
    <property type="component" value="Chromosome"/>
</dbReference>
<dbReference type="PANTHER" id="PTHR40446:SF2">
    <property type="entry name" value="N-ACETYLGLUCOSAMINE-1-PHOSPHODIESTER ALPHA-N-ACETYLGLUCOSAMINIDASE"/>
    <property type="match status" value="1"/>
</dbReference>
<evidence type="ECO:0000313" key="6">
    <source>
        <dbReference type="Proteomes" id="UP000472521"/>
    </source>
</evidence>
<dbReference type="Proteomes" id="UP000472521">
    <property type="component" value="Unassembled WGS sequence"/>
</dbReference>
<evidence type="ECO:0000313" key="5">
    <source>
        <dbReference type="EMBL" id="QRI54111.1"/>
    </source>
</evidence>
<dbReference type="RefSeq" id="WP_003359765.1">
    <property type="nucleotide sequence ID" value="NZ_AP025140.1"/>
</dbReference>
<evidence type="ECO:0000259" key="2">
    <source>
        <dbReference type="Pfam" id="PF09992"/>
    </source>
</evidence>
<evidence type="ECO:0000256" key="1">
    <source>
        <dbReference type="SAM" id="Phobius"/>
    </source>
</evidence>
<keyword evidence="5" id="KW-0326">Glycosidase</keyword>
<evidence type="ECO:0000313" key="3">
    <source>
        <dbReference type="EMBL" id="NEZ94078.1"/>
    </source>
</evidence>
<dbReference type="EMBL" id="SGKC01000069">
    <property type="protein sequence ID" value="NEZ94078.1"/>
    <property type="molecule type" value="Genomic_DNA"/>
</dbReference>
<feature type="transmembrane region" description="Helical" evidence="1">
    <location>
        <begin position="17"/>
        <end position="38"/>
    </location>
</feature>
<dbReference type="Pfam" id="PF09992">
    <property type="entry name" value="NAGPA"/>
    <property type="match status" value="1"/>
</dbReference>
<keyword evidence="1" id="KW-1133">Transmembrane helix</keyword>
<keyword evidence="1" id="KW-0472">Membrane</keyword>
<dbReference type="GO" id="GO:0016798">
    <property type="term" value="F:hydrolase activity, acting on glycosyl bonds"/>
    <property type="evidence" value="ECO:0007669"/>
    <property type="project" value="UniProtKB-KW"/>
</dbReference>
<organism evidence="4 6">
    <name type="scientific">Clostridium botulinum</name>
    <dbReference type="NCBI Taxonomy" id="1491"/>
    <lineage>
        <taxon>Bacteria</taxon>
        <taxon>Bacillati</taxon>
        <taxon>Bacillota</taxon>
        <taxon>Clostridia</taxon>
        <taxon>Eubacteriales</taxon>
        <taxon>Clostridiaceae</taxon>
        <taxon>Clostridium</taxon>
    </lineage>
</organism>
<reference evidence="3 7" key="2">
    <citation type="submission" date="2019-02" db="EMBL/GenBank/DDBJ databases">
        <title>Genome sequencing of Clostridium botulinum clinical isolates.</title>
        <authorList>
            <person name="Brunt J."/>
            <person name="Van Vliet A.H.M."/>
            <person name="Stringer S.C."/>
            <person name="Grant K.A."/>
            <person name="Carter A.C."/>
            <person name="Peck M.W."/>
        </authorList>
    </citation>
    <scope>NUCLEOTIDE SEQUENCE [LARGE SCALE GENOMIC DNA]</scope>
    <source>
        <strain evidence="3 7">H142660711</strain>
    </source>
</reference>
<keyword evidence="1" id="KW-0812">Transmembrane</keyword>
<evidence type="ECO:0000313" key="7">
    <source>
        <dbReference type="Proteomes" id="UP000473887"/>
    </source>
</evidence>
<reference evidence="4 6" key="3">
    <citation type="submission" date="2019-04" db="EMBL/GenBank/DDBJ databases">
        <title>Genome sequencing of Clostridium botulinum Groups I-IV and Clostridium butyricum.</title>
        <authorList>
            <person name="Brunt J."/>
            <person name="Van Vliet A.H.M."/>
            <person name="Stringer S.C."/>
            <person name="Carter A.T."/>
            <person name="Peck M.W."/>
        </authorList>
    </citation>
    <scope>NUCLEOTIDE SEQUENCE [LARGE SCALE GENOMIC DNA]</scope>
    <source>
        <strain evidence="4 6">IFR 18/054</strain>
    </source>
</reference>
<evidence type="ECO:0000313" key="8">
    <source>
        <dbReference type="Proteomes" id="UP000663464"/>
    </source>
</evidence>
<reference evidence="5" key="4">
    <citation type="submission" date="2021-02" db="EMBL/GenBank/DDBJ databases">
        <authorList>
            <person name="Dover N."/>
            <person name="Barash J.R."/>
            <person name="Bell J.M."/>
            <person name="Sylvester M.D."/>
            <person name="Arnon S."/>
        </authorList>
    </citation>
    <scope>NUCLEOTIDE SEQUENCE</scope>
    <source>
        <strain evidence="5">IBCA10-7060</strain>
    </source>
</reference>
<sequence>MENKEKKSKNKKFSFKIFLYFIIFELFFTAATAPFIIFHGPFKNVKKTMVGAAMTTLKHQYIAKTFLSDAKIKEILGEDSIQTIKQDKNSVLKFENKHDSTIERYDISYGKKFKGYMLVVHDPSRVKVGYSSKLPVQGELTSQIARNKRAVAAINAGGFTDKSANSKWTGTGGNVEGVIISKGEVKYNSNKQGEFTGDVAAITKKGALVVGKHSIQELKDLNVQEAITFGPALVVKGQGTITSGDGGWGMAPRTAIGQRKDGAILMLVIDGRQASSLGATLKDVQDIMLQYDAYTATNLDGGSSTTMYHEGEVINNPANSLGERSVPSILYVEP</sequence>
<dbReference type="AlphaFoldDB" id="A0A0A2HDT1"/>
<dbReference type="EMBL" id="SWND01000011">
    <property type="protein sequence ID" value="NFF03219.1"/>
    <property type="molecule type" value="Genomic_DNA"/>
</dbReference>
<dbReference type="EMBL" id="CP069280">
    <property type="protein sequence ID" value="QRI54111.1"/>
    <property type="molecule type" value="Genomic_DNA"/>
</dbReference>
<dbReference type="Proteomes" id="UP000473887">
    <property type="component" value="Unassembled WGS sequence"/>
</dbReference>
<accession>A0A0A2HDT1</accession>
<dbReference type="InterPro" id="IPR018711">
    <property type="entry name" value="NAGPA"/>
</dbReference>
<proteinExistence type="predicted"/>
<protein>
    <submittedName>
        <fullName evidence="4">Exopolysaccharide biosynthesis protein</fullName>
    </submittedName>
    <submittedName>
        <fullName evidence="5">Phosphodiester glycosidase family protein</fullName>
    </submittedName>
</protein>
<evidence type="ECO:0000313" key="4">
    <source>
        <dbReference type="EMBL" id="NFF03219.1"/>
    </source>
</evidence>
<dbReference type="PANTHER" id="PTHR40446">
    <property type="entry name" value="N-ACETYLGLUCOSAMINE-1-PHOSPHODIESTER ALPHA-N-ACETYLGLUCOSAMINIDASE"/>
    <property type="match status" value="1"/>
</dbReference>